<evidence type="ECO:0000256" key="3">
    <source>
        <dbReference type="ARBA" id="ARBA00022618"/>
    </source>
</evidence>
<dbReference type="Gene3D" id="3.90.190.20">
    <property type="entry name" value="Mur ligase, C-terminal domain"/>
    <property type="match status" value="1"/>
</dbReference>
<proteinExistence type="inferred from homology"/>
<accession>A0A3A8K1W3</accession>
<evidence type="ECO:0000256" key="9">
    <source>
        <dbReference type="ARBA" id="ARBA00023316"/>
    </source>
</evidence>
<evidence type="ECO:0000259" key="13">
    <source>
        <dbReference type="Pfam" id="PF08245"/>
    </source>
</evidence>
<evidence type="ECO:0000256" key="1">
    <source>
        <dbReference type="ARBA" id="ARBA00022490"/>
    </source>
</evidence>
<evidence type="ECO:0000256" key="2">
    <source>
        <dbReference type="ARBA" id="ARBA00022598"/>
    </source>
</evidence>
<dbReference type="InterPro" id="IPR004101">
    <property type="entry name" value="Mur_ligase_C"/>
</dbReference>
<dbReference type="EC" id="6.3.2.10" evidence="10 11"/>
<keyword evidence="4 10" id="KW-0547">Nucleotide-binding</keyword>
<keyword evidence="8 10" id="KW-0131">Cell cycle</keyword>
<dbReference type="InterPro" id="IPR036615">
    <property type="entry name" value="Mur_ligase_C_dom_sf"/>
</dbReference>
<dbReference type="GO" id="GO:0051301">
    <property type="term" value="P:cell division"/>
    <property type="evidence" value="ECO:0007669"/>
    <property type="project" value="UniProtKB-KW"/>
</dbReference>
<dbReference type="SUPFAM" id="SSF63418">
    <property type="entry name" value="MurE/MurF N-terminal domain"/>
    <property type="match status" value="1"/>
</dbReference>
<dbReference type="Pfam" id="PF08245">
    <property type="entry name" value="Mur_ligase_M"/>
    <property type="match status" value="1"/>
</dbReference>
<gene>
    <name evidence="10" type="primary">murF</name>
    <name evidence="14" type="ORF">D7X32_20860</name>
</gene>
<dbReference type="NCBIfam" id="TIGR01143">
    <property type="entry name" value="murF"/>
    <property type="match status" value="1"/>
</dbReference>
<dbReference type="GO" id="GO:0047480">
    <property type="term" value="F:UDP-N-acetylmuramoyl-tripeptide-D-alanyl-D-alanine ligase activity"/>
    <property type="evidence" value="ECO:0007669"/>
    <property type="project" value="UniProtKB-UniRule"/>
</dbReference>
<dbReference type="InterPro" id="IPR051046">
    <property type="entry name" value="MurCDEF_CellWall_CoF430Synth"/>
</dbReference>
<evidence type="ECO:0000256" key="4">
    <source>
        <dbReference type="ARBA" id="ARBA00022741"/>
    </source>
</evidence>
<keyword evidence="5 10" id="KW-0067">ATP-binding</keyword>
<protein>
    <recommendedName>
        <fullName evidence="10 11">UDP-N-acetylmuramoyl-tripeptide--D-alanyl-D-alanine ligase</fullName>
        <ecNumber evidence="10 11">6.3.2.10</ecNumber>
    </recommendedName>
    <alternativeName>
        <fullName evidence="10">D-alanyl-D-alanine-adding enzyme</fullName>
    </alternativeName>
</protein>
<dbReference type="GO" id="GO:0008766">
    <property type="term" value="F:UDP-N-acetylmuramoylalanyl-D-glutamyl-2,6-diaminopimelate-D-alanyl-D-alanine ligase activity"/>
    <property type="evidence" value="ECO:0007669"/>
    <property type="project" value="RHEA"/>
</dbReference>
<reference evidence="15" key="1">
    <citation type="submission" date="2018-09" db="EMBL/GenBank/DDBJ databases">
        <authorList>
            <person name="Livingstone P.G."/>
            <person name="Whitworth D.E."/>
        </authorList>
    </citation>
    <scope>NUCLEOTIDE SEQUENCE [LARGE SCALE GENOMIC DNA]</scope>
    <source>
        <strain evidence="15">CA043D</strain>
    </source>
</reference>
<evidence type="ECO:0000256" key="5">
    <source>
        <dbReference type="ARBA" id="ARBA00022840"/>
    </source>
</evidence>
<evidence type="ECO:0000259" key="12">
    <source>
        <dbReference type="Pfam" id="PF02875"/>
    </source>
</evidence>
<evidence type="ECO:0000256" key="6">
    <source>
        <dbReference type="ARBA" id="ARBA00022960"/>
    </source>
</evidence>
<evidence type="ECO:0000256" key="11">
    <source>
        <dbReference type="RuleBase" id="RU004136"/>
    </source>
</evidence>
<dbReference type="Proteomes" id="UP000268313">
    <property type="component" value="Unassembled WGS sequence"/>
</dbReference>
<dbReference type="RefSeq" id="WP_120604319.1">
    <property type="nucleotide sequence ID" value="NZ_JABFJX010000051.1"/>
</dbReference>
<dbReference type="Gene3D" id="3.40.1190.10">
    <property type="entry name" value="Mur-like, catalytic domain"/>
    <property type="match status" value="1"/>
</dbReference>
<dbReference type="Pfam" id="PF02875">
    <property type="entry name" value="Mur_ligase_C"/>
    <property type="match status" value="1"/>
</dbReference>
<comment type="subcellular location">
    <subcellularLocation>
        <location evidence="10 11">Cytoplasm</location>
    </subcellularLocation>
</comment>
<keyword evidence="1 10" id="KW-0963">Cytoplasm</keyword>
<dbReference type="EMBL" id="RAWE01000075">
    <property type="protein sequence ID" value="RKH01257.1"/>
    <property type="molecule type" value="Genomic_DNA"/>
</dbReference>
<comment type="caution">
    <text evidence="14">The sequence shown here is derived from an EMBL/GenBank/DDBJ whole genome shotgun (WGS) entry which is preliminary data.</text>
</comment>
<dbReference type="OrthoDB" id="9801978at2"/>
<feature type="domain" description="Mur ligase C-terminal" evidence="12">
    <location>
        <begin position="322"/>
        <end position="445"/>
    </location>
</feature>
<keyword evidence="2 10" id="KW-0436">Ligase</keyword>
<keyword evidence="15" id="KW-1185">Reference proteome</keyword>
<dbReference type="InterPro" id="IPR013221">
    <property type="entry name" value="Mur_ligase_cen"/>
</dbReference>
<sequence>MAARFSDDEVVQATGATRRGEPVAAGFPAVCTDTRSLTPGCLFVALQGERFDAHDFVDGAQRQGAAGAVVKRGRALPALPPGFALYEVDDPLAALGGLGALHRRRFQIPVAAVGGSNGKTTTKEMVGAILATRGPALKTEGNFNNEVGVPLTLFRLEPSHVAAVIEVGMNQPGEIERLTRKVQPDAGVITVVQPEHLEGLGSLEGVAEAEGEMFRELLPQSTAVVNVDDALIVRQAARSGAKHLTFGRAEGADVRLTAVHTLGRDGMVATVRYQGKDWPVRLHFVGPHNAQNATAAFATALALGYSPEECVKGLESARPYARRLNIVDGRNGVTVVDDCYNANPASMEAALVTLGTLVPEGGRAVAVLGDMLELGAGEAEEHARLGELVARHAKLVAFFGPRSAGGLGSADMGDSAAHFTEVEPLVAWLTPRLSPGDVVLVKASRGMRLERVVAALTGASPPGGSH</sequence>
<dbReference type="HAMAP" id="MF_02019">
    <property type="entry name" value="MurF"/>
    <property type="match status" value="1"/>
</dbReference>
<feature type="domain" description="Mur ligase central" evidence="13">
    <location>
        <begin position="113"/>
        <end position="300"/>
    </location>
</feature>
<dbReference type="InterPro" id="IPR005863">
    <property type="entry name" value="UDP-N-AcMur_synth"/>
</dbReference>
<comment type="pathway">
    <text evidence="10 11">Cell wall biogenesis; peptidoglycan biosynthesis.</text>
</comment>
<dbReference type="GO" id="GO:0005737">
    <property type="term" value="C:cytoplasm"/>
    <property type="evidence" value="ECO:0007669"/>
    <property type="project" value="UniProtKB-SubCell"/>
</dbReference>
<comment type="catalytic activity">
    <reaction evidence="10 11">
        <text>D-alanyl-D-alanine + UDP-N-acetyl-alpha-D-muramoyl-L-alanyl-gamma-D-glutamyl-meso-2,6-diaminopimelate + ATP = UDP-N-acetyl-alpha-D-muramoyl-L-alanyl-gamma-D-glutamyl-meso-2,6-diaminopimeloyl-D-alanyl-D-alanine + ADP + phosphate + H(+)</text>
        <dbReference type="Rhea" id="RHEA:28374"/>
        <dbReference type="ChEBI" id="CHEBI:15378"/>
        <dbReference type="ChEBI" id="CHEBI:30616"/>
        <dbReference type="ChEBI" id="CHEBI:43474"/>
        <dbReference type="ChEBI" id="CHEBI:57822"/>
        <dbReference type="ChEBI" id="CHEBI:61386"/>
        <dbReference type="ChEBI" id="CHEBI:83905"/>
        <dbReference type="ChEBI" id="CHEBI:456216"/>
        <dbReference type="EC" id="6.3.2.10"/>
    </reaction>
</comment>
<keyword evidence="9 10" id="KW-0961">Cell wall biogenesis/degradation</keyword>
<evidence type="ECO:0000313" key="14">
    <source>
        <dbReference type="EMBL" id="RKH01257.1"/>
    </source>
</evidence>
<evidence type="ECO:0000313" key="15">
    <source>
        <dbReference type="Proteomes" id="UP000268313"/>
    </source>
</evidence>
<dbReference type="InterPro" id="IPR036565">
    <property type="entry name" value="Mur-like_cat_sf"/>
</dbReference>
<evidence type="ECO:0000256" key="8">
    <source>
        <dbReference type="ARBA" id="ARBA00023306"/>
    </source>
</evidence>
<dbReference type="GO" id="GO:0008360">
    <property type="term" value="P:regulation of cell shape"/>
    <property type="evidence" value="ECO:0007669"/>
    <property type="project" value="UniProtKB-KW"/>
</dbReference>
<dbReference type="GO" id="GO:0071555">
    <property type="term" value="P:cell wall organization"/>
    <property type="evidence" value="ECO:0007669"/>
    <property type="project" value="UniProtKB-KW"/>
</dbReference>
<organism evidence="14 15">
    <name type="scientific">Corallococcus carmarthensis</name>
    <dbReference type="NCBI Taxonomy" id="2316728"/>
    <lineage>
        <taxon>Bacteria</taxon>
        <taxon>Pseudomonadati</taxon>
        <taxon>Myxococcota</taxon>
        <taxon>Myxococcia</taxon>
        <taxon>Myxococcales</taxon>
        <taxon>Cystobacterineae</taxon>
        <taxon>Myxococcaceae</taxon>
        <taxon>Corallococcus</taxon>
    </lineage>
</organism>
<comment type="function">
    <text evidence="10 11">Involved in cell wall formation. Catalyzes the final step in the synthesis of UDP-N-acetylmuramoyl-pentapeptide, the precursor of murein.</text>
</comment>
<dbReference type="UniPathway" id="UPA00219"/>
<keyword evidence="3 10" id="KW-0132">Cell division</keyword>
<dbReference type="PANTHER" id="PTHR43024:SF1">
    <property type="entry name" value="UDP-N-ACETYLMURAMOYL-TRIPEPTIDE--D-ALANYL-D-ALANINE LIGASE"/>
    <property type="match status" value="1"/>
</dbReference>
<evidence type="ECO:0000256" key="7">
    <source>
        <dbReference type="ARBA" id="ARBA00022984"/>
    </source>
</evidence>
<keyword evidence="6 10" id="KW-0133">Cell shape</keyword>
<dbReference type="AlphaFoldDB" id="A0A3A8K1W3"/>
<dbReference type="InterPro" id="IPR035911">
    <property type="entry name" value="MurE/MurF_N"/>
</dbReference>
<feature type="binding site" evidence="10">
    <location>
        <begin position="115"/>
        <end position="121"/>
    </location>
    <ligand>
        <name>ATP</name>
        <dbReference type="ChEBI" id="CHEBI:30616"/>
    </ligand>
</feature>
<dbReference type="SUPFAM" id="SSF53623">
    <property type="entry name" value="MurD-like peptide ligases, catalytic domain"/>
    <property type="match status" value="1"/>
</dbReference>
<name>A0A3A8K1W3_9BACT</name>
<comment type="similarity">
    <text evidence="10">Belongs to the MurCDEF family. MurF subfamily.</text>
</comment>
<dbReference type="Gene3D" id="3.40.1390.10">
    <property type="entry name" value="MurE/MurF, N-terminal domain"/>
    <property type="match status" value="1"/>
</dbReference>
<dbReference type="PANTHER" id="PTHR43024">
    <property type="entry name" value="UDP-N-ACETYLMURAMOYL-TRIPEPTIDE--D-ALANYL-D-ALANINE LIGASE"/>
    <property type="match status" value="1"/>
</dbReference>
<keyword evidence="7 10" id="KW-0573">Peptidoglycan synthesis</keyword>
<evidence type="ECO:0000256" key="10">
    <source>
        <dbReference type="HAMAP-Rule" id="MF_02019"/>
    </source>
</evidence>
<dbReference type="GO" id="GO:0009252">
    <property type="term" value="P:peptidoglycan biosynthetic process"/>
    <property type="evidence" value="ECO:0007669"/>
    <property type="project" value="UniProtKB-UniRule"/>
</dbReference>
<dbReference type="SUPFAM" id="SSF53244">
    <property type="entry name" value="MurD-like peptide ligases, peptide-binding domain"/>
    <property type="match status" value="1"/>
</dbReference>
<dbReference type="GO" id="GO:0005524">
    <property type="term" value="F:ATP binding"/>
    <property type="evidence" value="ECO:0007669"/>
    <property type="project" value="UniProtKB-UniRule"/>
</dbReference>